<dbReference type="EMBL" id="VSRR010007183">
    <property type="protein sequence ID" value="MPC46391.1"/>
    <property type="molecule type" value="Genomic_DNA"/>
</dbReference>
<keyword evidence="2" id="KW-1185">Reference proteome</keyword>
<accession>A0A5B7FGI2</accession>
<dbReference type="Proteomes" id="UP000324222">
    <property type="component" value="Unassembled WGS sequence"/>
</dbReference>
<evidence type="ECO:0000313" key="2">
    <source>
        <dbReference type="Proteomes" id="UP000324222"/>
    </source>
</evidence>
<gene>
    <name evidence="1" type="ORF">E2C01_040112</name>
</gene>
<name>A0A5B7FGI2_PORTR</name>
<comment type="caution">
    <text evidence="1">The sequence shown here is derived from an EMBL/GenBank/DDBJ whole genome shotgun (WGS) entry which is preliminary data.</text>
</comment>
<organism evidence="1 2">
    <name type="scientific">Portunus trituberculatus</name>
    <name type="common">Swimming crab</name>
    <name type="synonym">Neptunus trituberculatus</name>
    <dbReference type="NCBI Taxonomy" id="210409"/>
    <lineage>
        <taxon>Eukaryota</taxon>
        <taxon>Metazoa</taxon>
        <taxon>Ecdysozoa</taxon>
        <taxon>Arthropoda</taxon>
        <taxon>Crustacea</taxon>
        <taxon>Multicrustacea</taxon>
        <taxon>Malacostraca</taxon>
        <taxon>Eumalacostraca</taxon>
        <taxon>Eucarida</taxon>
        <taxon>Decapoda</taxon>
        <taxon>Pleocyemata</taxon>
        <taxon>Brachyura</taxon>
        <taxon>Eubrachyura</taxon>
        <taxon>Portunoidea</taxon>
        <taxon>Portunidae</taxon>
        <taxon>Portuninae</taxon>
        <taxon>Portunus</taxon>
    </lineage>
</organism>
<dbReference type="AlphaFoldDB" id="A0A5B7FGI2"/>
<protein>
    <submittedName>
        <fullName evidence="1">Uncharacterized protein</fullName>
    </submittedName>
</protein>
<evidence type="ECO:0000313" key="1">
    <source>
        <dbReference type="EMBL" id="MPC46391.1"/>
    </source>
</evidence>
<reference evidence="1 2" key="1">
    <citation type="submission" date="2019-05" db="EMBL/GenBank/DDBJ databases">
        <title>Another draft genome of Portunus trituberculatus and its Hox gene families provides insights of decapod evolution.</title>
        <authorList>
            <person name="Jeong J.-H."/>
            <person name="Song I."/>
            <person name="Kim S."/>
            <person name="Choi T."/>
            <person name="Kim D."/>
            <person name="Ryu S."/>
            <person name="Kim W."/>
        </authorList>
    </citation>
    <scope>NUCLEOTIDE SEQUENCE [LARGE SCALE GENOMIC DNA]</scope>
    <source>
        <tissue evidence="1">Muscle</tissue>
    </source>
</reference>
<sequence>MPLLGGRSGIYEATNENGVLCQCSALLLQFGSALKQATMDTHGGEQCQHPLGDVRTLPSLPQQVGRQRRATNQQQADCEGTVIGDSQSESRFATKRIYGSTFT</sequence>
<proteinExistence type="predicted"/>